<gene>
    <name evidence="1" type="ORF">HWQ67_06760</name>
</gene>
<evidence type="ECO:0000313" key="1">
    <source>
        <dbReference type="EMBL" id="MBV6341282.1"/>
    </source>
</evidence>
<protein>
    <submittedName>
        <fullName evidence="1">Uncharacterized protein</fullName>
    </submittedName>
</protein>
<comment type="caution">
    <text evidence="1">The sequence shown here is derived from an EMBL/GenBank/DDBJ whole genome shotgun (WGS) entry which is preliminary data.</text>
</comment>
<dbReference type="EMBL" id="JABXWD010000090">
    <property type="protein sequence ID" value="MBV6341282.1"/>
    <property type="molecule type" value="Genomic_DNA"/>
</dbReference>
<reference evidence="1 2" key="1">
    <citation type="journal article" date="2020" name="J Geophys Res Biogeosci">
        <title>Magnetotaxis as an Adaptation to Enable Bacterial Shuttling of Microbial Sulfur and Sulfur Cycling Across Aquatic Oxic#Anoxic Interfaces.</title>
        <authorList>
            <person name="Li J."/>
            <person name="Liu P."/>
            <person name="Wang J."/>
            <person name="Roberts A.P."/>
            <person name="Pan Y."/>
        </authorList>
    </citation>
    <scope>NUCLEOTIDE SEQUENCE [LARGE SCALE GENOMIC DNA]</scope>
    <source>
        <strain evidence="1 2">MYR-1_YQ</strain>
    </source>
</reference>
<evidence type="ECO:0000313" key="2">
    <source>
        <dbReference type="Proteomes" id="UP001196980"/>
    </source>
</evidence>
<name>A0ABS6RXC4_9BACT</name>
<proteinExistence type="predicted"/>
<organism evidence="1 2">
    <name type="scientific">Candidatus Magnetobacterium casense</name>
    <dbReference type="NCBI Taxonomy" id="1455061"/>
    <lineage>
        <taxon>Bacteria</taxon>
        <taxon>Pseudomonadati</taxon>
        <taxon>Nitrospirota</taxon>
        <taxon>Thermodesulfovibrionia</taxon>
        <taxon>Thermodesulfovibrionales</taxon>
        <taxon>Candidatus Magnetobacteriaceae</taxon>
        <taxon>Candidatus Magnetobacterium</taxon>
    </lineage>
</organism>
<sequence>MEEPTSELISSLNEVVCIDEEIGGVIITRVVKPVGLAERVLEMLGIQIPEVLGTVCANSFEIKQHRILSIKDL</sequence>
<dbReference type="RefSeq" id="WP_218251917.1">
    <property type="nucleotide sequence ID" value="NZ_JABXWD010000090.1"/>
</dbReference>
<dbReference type="Proteomes" id="UP001196980">
    <property type="component" value="Unassembled WGS sequence"/>
</dbReference>
<accession>A0ABS6RXC4</accession>
<keyword evidence="2" id="KW-1185">Reference proteome</keyword>